<dbReference type="Proteomes" id="UP000447355">
    <property type="component" value="Unassembled WGS sequence"/>
</dbReference>
<protein>
    <submittedName>
        <fullName evidence="2">Uncharacterized protein</fullName>
    </submittedName>
</protein>
<feature type="transmembrane region" description="Helical" evidence="1">
    <location>
        <begin position="58"/>
        <end position="79"/>
    </location>
</feature>
<evidence type="ECO:0000313" key="3">
    <source>
        <dbReference type="Proteomes" id="UP000447355"/>
    </source>
</evidence>
<name>A0A845GV37_9BURK</name>
<evidence type="ECO:0000313" key="2">
    <source>
        <dbReference type="EMBL" id="MYM97076.1"/>
    </source>
</evidence>
<reference evidence="2" key="1">
    <citation type="submission" date="2019-12" db="EMBL/GenBank/DDBJ databases">
        <title>Novel species isolated from a subtropical stream in China.</title>
        <authorList>
            <person name="Lu H."/>
        </authorList>
    </citation>
    <scope>NUCLEOTIDE SEQUENCE [LARGE SCALE GENOMIC DNA]</scope>
    <source>
        <strain evidence="2">FT81W</strain>
    </source>
</reference>
<keyword evidence="1" id="KW-0812">Transmembrane</keyword>
<dbReference type="AlphaFoldDB" id="A0A845GV37"/>
<evidence type="ECO:0000256" key="1">
    <source>
        <dbReference type="SAM" id="Phobius"/>
    </source>
</evidence>
<gene>
    <name evidence="2" type="ORF">GTP90_24820</name>
</gene>
<comment type="caution">
    <text evidence="2">The sequence shown here is derived from an EMBL/GenBank/DDBJ whole genome shotgun (WGS) entry which is preliminary data.</text>
</comment>
<keyword evidence="1" id="KW-1133">Transmembrane helix</keyword>
<dbReference type="RefSeq" id="WP_161086042.1">
    <property type="nucleotide sequence ID" value="NZ_WWCX01000062.1"/>
</dbReference>
<organism evidence="2 3">
    <name type="scientific">Duganella vulcania</name>
    <dbReference type="NCBI Taxonomy" id="2692166"/>
    <lineage>
        <taxon>Bacteria</taxon>
        <taxon>Pseudomonadati</taxon>
        <taxon>Pseudomonadota</taxon>
        <taxon>Betaproteobacteria</taxon>
        <taxon>Burkholderiales</taxon>
        <taxon>Oxalobacteraceae</taxon>
        <taxon>Telluria group</taxon>
        <taxon>Duganella</taxon>
    </lineage>
</organism>
<feature type="transmembrane region" description="Helical" evidence="1">
    <location>
        <begin position="28"/>
        <end position="46"/>
    </location>
</feature>
<proteinExistence type="predicted"/>
<sequence>MKYMKTTNLTYPRPRWRYFILFQSWPQFESWLVIILLSTIVLYLLAKTVDPNTIPIEGLAIGAGIGSLFSVFSVIPVQFTVIDCNQDHAQLLFRQVEYWGYIKHAESGDIVIFRQNLPRLLRWDEGNITLRTDVSTIKVTGPVCILKAIQRNLIKKVNAGMGPGAP</sequence>
<accession>A0A845GV37</accession>
<dbReference type="EMBL" id="WWCX01000062">
    <property type="protein sequence ID" value="MYM97076.1"/>
    <property type="molecule type" value="Genomic_DNA"/>
</dbReference>
<keyword evidence="1" id="KW-0472">Membrane</keyword>